<protein>
    <submittedName>
        <fullName evidence="3">Uncharacterized protein LOC111155243</fullName>
    </submittedName>
</protein>
<keyword evidence="2" id="KW-1185">Reference proteome</keyword>
<evidence type="ECO:0000313" key="3">
    <source>
        <dbReference type="RefSeq" id="XP_022371061.1"/>
    </source>
</evidence>
<feature type="compositionally biased region" description="Basic and acidic residues" evidence="1">
    <location>
        <begin position="239"/>
        <end position="257"/>
    </location>
</feature>
<feature type="compositionally biased region" description="Pro residues" evidence="1">
    <location>
        <begin position="57"/>
        <end position="75"/>
    </location>
</feature>
<proteinExistence type="predicted"/>
<dbReference type="GeneID" id="111155243"/>
<name>A0A2Y9KC54_ENHLU</name>
<feature type="region of interest" description="Disordered" evidence="1">
    <location>
        <begin position="213"/>
        <end position="258"/>
    </location>
</feature>
<feature type="region of interest" description="Disordered" evidence="1">
    <location>
        <begin position="51"/>
        <end position="85"/>
    </location>
</feature>
<evidence type="ECO:0000313" key="2">
    <source>
        <dbReference type="Proteomes" id="UP000248482"/>
    </source>
</evidence>
<reference evidence="3" key="1">
    <citation type="submission" date="2025-08" db="UniProtKB">
        <authorList>
            <consortium name="RefSeq"/>
        </authorList>
    </citation>
    <scope>IDENTIFICATION</scope>
    <source>
        <tissue evidence="3">Blood</tissue>
    </source>
</reference>
<feature type="compositionally biased region" description="Polar residues" evidence="1">
    <location>
        <begin position="1"/>
        <end position="11"/>
    </location>
</feature>
<dbReference type="RefSeq" id="XP_022371061.1">
    <property type="nucleotide sequence ID" value="XM_022515353.1"/>
</dbReference>
<accession>A0A2Y9KC54</accession>
<evidence type="ECO:0000256" key="1">
    <source>
        <dbReference type="SAM" id="MobiDB-lite"/>
    </source>
</evidence>
<dbReference type="KEGG" id="elk:111155243"/>
<gene>
    <name evidence="3" type="primary">LOC111155243</name>
</gene>
<dbReference type="Proteomes" id="UP000248482">
    <property type="component" value="Unplaced"/>
</dbReference>
<sequence>MILKIQMSSGPQGLADDCDSNTRNLSPYGLSPRSRNCNKLYGGGESLSNSHLFLFRPPTPTAPQSPPPKPFPLPHPSLGRSQTPQECSPVTCAAAAVDVPLPPRPKETQRHLALTQLQKSWEEFRLLVRASAPKFRRGRAGALTSRRDRRKYSGKSLEILFATAWVPYQPRQQRSPSSLLPLCLCNSLPRRLWPHPLLQHEVIASQSRRARQNTSGTDWLHGPPLPLPTSLTKRSRSLWSEKTETAISGERPRKQEQESPCYFSGETLVLFFGFPFFSWR</sequence>
<feature type="compositionally biased region" description="Polar residues" evidence="1">
    <location>
        <begin position="229"/>
        <end position="238"/>
    </location>
</feature>
<feature type="region of interest" description="Disordered" evidence="1">
    <location>
        <begin position="1"/>
        <end position="35"/>
    </location>
</feature>
<organism evidence="2 3">
    <name type="scientific">Enhydra lutris kenyoni</name>
    <name type="common">northern sea otter</name>
    <dbReference type="NCBI Taxonomy" id="391180"/>
    <lineage>
        <taxon>Eukaryota</taxon>
        <taxon>Metazoa</taxon>
        <taxon>Chordata</taxon>
        <taxon>Craniata</taxon>
        <taxon>Vertebrata</taxon>
        <taxon>Euteleostomi</taxon>
        <taxon>Mammalia</taxon>
        <taxon>Eutheria</taxon>
        <taxon>Laurasiatheria</taxon>
        <taxon>Carnivora</taxon>
        <taxon>Caniformia</taxon>
        <taxon>Musteloidea</taxon>
        <taxon>Mustelidae</taxon>
        <taxon>Lutrinae</taxon>
        <taxon>Enhydra</taxon>
    </lineage>
</organism>
<dbReference type="AlphaFoldDB" id="A0A2Y9KC54"/>